<proteinExistence type="predicted"/>
<evidence type="ECO:0000313" key="2">
    <source>
        <dbReference type="Proteomes" id="UP000182584"/>
    </source>
</evidence>
<dbReference type="EMBL" id="FOGJ01000010">
    <property type="protein sequence ID" value="SER74149.1"/>
    <property type="molecule type" value="Genomic_DNA"/>
</dbReference>
<gene>
    <name evidence="1" type="ORF">SAMN04487884_11043</name>
</gene>
<sequence length="44" mass="5047">MIMVEVRGNNGIICIYANIEIFQSLNDIFSINQADGGFLLWKRE</sequence>
<dbReference type="Proteomes" id="UP000182584">
    <property type="component" value="Unassembled WGS sequence"/>
</dbReference>
<reference evidence="1 2" key="1">
    <citation type="submission" date="2016-10" db="EMBL/GenBank/DDBJ databases">
        <authorList>
            <person name="de Groot N.N."/>
        </authorList>
    </citation>
    <scope>NUCLEOTIDE SEQUENCE [LARGE SCALE GENOMIC DNA]</scope>
    <source>
        <strain evidence="1 2">AR40</strain>
    </source>
</reference>
<organism evidence="1 2">
    <name type="scientific">Butyrivibrio fibrisolvens</name>
    <dbReference type="NCBI Taxonomy" id="831"/>
    <lineage>
        <taxon>Bacteria</taxon>
        <taxon>Bacillati</taxon>
        <taxon>Bacillota</taxon>
        <taxon>Clostridia</taxon>
        <taxon>Lachnospirales</taxon>
        <taxon>Lachnospiraceae</taxon>
        <taxon>Butyrivibrio</taxon>
    </lineage>
</organism>
<protein>
    <submittedName>
        <fullName evidence="1">Uncharacterized protein</fullName>
    </submittedName>
</protein>
<accession>A0A1H9RQH9</accession>
<dbReference type="AlphaFoldDB" id="A0A1H9RQH9"/>
<evidence type="ECO:0000313" key="1">
    <source>
        <dbReference type="EMBL" id="SER74149.1"/>
    </source>
</evidence>
<name>A0A1H9RQH9_BUTFI</name>